<reference evidence="1" key="1">
    <citation type="submission" date="2022-12" db="EMBL/GenBank/DDBJ databases">
        <authorList>
            <person name="Voronina O.L."/>
            <person name="Kunda M.S."/>
            <person name="Ryzhova N."/>
            <person name="Aksenova E.I."/>
        </authorList>
    </citation>
    <scope>NUCLEOTIDE SEQUENCE</scope>
    <source>
        <strain evidence="1">SCCH136:Ach223948</strain>
    </source>
</reference>
<sequence length="84" mass="9303">MSRDDTAMTQGLTAFLQGYGKHDLDGLAAIARYSAWPALAARENERRMARIIESLQLDEVQAIARSEIDLNALARQVLGELDTE</sequence>
<name>A0A9X3KYV5_ALCXX</name>
<comment type="caution">
    <text evidence="1">The sequence shown here is derived from an EMBL/GenBank/DDBJ whole genome shotgun (WGS) entry which is preliminary data.</text>
</comment>
<dbReference type="EMBL" id="JAPZVI010000004">
    <property type="protein sequence ID" value="MCZ8401378.1"/>
    <property type="molecule type" value="Genomic_DNA"/>
</dbReference>
<accession>A0A9X3KYV5</accession>
<dbReference type="Proteomes" id="UP001141992">
    <property type="component" value="Unassembled WGS sequence"/>
</dbReference>
<dbReference type="AlphaFoldDB" id="A0A9X3KYV5"/>
<dbReference type="RefSeq" id="WP_063960690.1">
    <property type="nucleotide sequence ID" value="NZ_CP158973.1"/>
</dbReference>
<proteinExistence type="predicted"/>
<protein>
    <submittedName>
        <fullName evidence="1">Uncharacterized protein</fullName>
    </submittedName>
</protein>
<evidence type="ECO:0000313" key="1">
    <source>
        <dbReference type="EMBL" id="MCZ8401378.1"/>
    </source>
</evidence>
<gene>
    <name evidence="1" type="ORF">O9570_07985</name>
</gene>
<organism evidence="1 2">
    <name type="scientific">Alcaligenes xylosoxydans xylosoxydans</name>
    <name type="common">Achromobacter xylosoxidans</name>
    <dbReference type="NCBI Taxonomy" id="85698"/>
    <lineage>
        <taxon>Bacteria</taxon>
        <taxon>Pseudomonadati</taxon>
        <taxon>Pseudomonadota</taxon>
        <taxon>Betaproteobacteria</taxon>
        <taxon>Burkholderiales</taxon>
        <taxon>Alcaligenaceae</taxon>
        <taxon>Achromobacter</taxon>
    </lineage>
</organism>
<evidence type="ECO:0000313" key="2">
    <source>
        <dbReference type="Proteomes" id="UP001141992"/>
    </source>
</evidence>